<dbReference type="InterPro" id="IPR012318">
    <property type="entry name" value="HTH_CRP"/>
</dbReference>
<proteinExistence type="predicted"/>
<reference evidence="6" key="1">
    <citation type="submission" date="2019-07" db="EMBL/GenBank/DDBJ databases">
        <authorList>
            <person name="Wongkuna S."/>
            <person name="Scaria J."/>
        </authorList>
    </citation>
    <scope>NUCLEOTIDE SEQUENCE [LARGE SCALE GENOMIC DNA]</scope>
    <source>
        <strain evidence="6">SW178</strain>
    </source>
</reference>
<dbReference type="EMBL" id="VMSO01000002">
    <property type="protein sequence ID" value="KAA8502612.1"/>
    <property type="molecule type" value="Genomic_DNA"/>
</dbReference>
<dbReference type="InterPro" id="IPR036390">
    <property type="entry name" value="WH_DNA-bd_sf"/>
</dbReference>
<organism evidence="6 7">
    <name type="scientific">Mediterraneibacter catenae</name>
    <dbReference type="NCBI Taxonomy" id="2594882"/>
    <lineage>
        <taxon>Bacteria</taxon>
        <taxon>Bacillati</taxon>
        <taxon>Bacillota</taxon>
        <taxon>Clostridia</taxon>
        <taxon>Lachnospirales</taxon>
        <taxon>Lachnospiraceae</taxon>
        <taxon>Mediterraneibacter</taxon>
    </lineage>
</organism>
<feature type="domain" description="Cyclic nucleotide-binding" evidence="4">
    <location>
        <begin position="13"/>
        <end position="85"/>
    </location>
</feature>
<sequence>MQLDFHQLTLFPLFTGIYEEDLPAMLTCLGSFQKRYKKEEIILLESNEVRSVGIILSGTVHMIKNDSEGYQTLLVTMKEGELFGESFSCGSHLDARVSFLAATSCIILFLPFYKVIHSCKLTCTFHHRLIENMVRLIGDKNVQLMDKIEVISKKTLREKIMAYLHQQSMEQNSKHFTIPLGRLELAEYLCADRSALTRELSYMQKDGLICYEKNTFKLLL</sequence>
<dbReference type="InterPro" id="IPR000595">
    <property type="entry name" value="cNMP-bd_dom"/>
</dbReference>
<dbReference type="Proteomes" id="UP000322025">
    <property type="component" value="Unassembled WGS sequence"/>
</dbReference>
<dbReference type="SUPFAM" id="SSF51206">
    <property type="entry name" value="cAMP-binding domain-like"/>
    <property type="match status" value="1"/>
</dbReference>
<dbReference type="GO" id="GO:0006355">
    <property type="term" value="P:regulation of DNA-templated transcription"/>
    <property type="evidence" value="ECO:0007669"/>
    <property type="project" value="InterPro"/>
</dbReference>
<dbReference type="InterPro" id="IPR014710">
    <property type="entry name" value="RmlC-like_jellyroll"/>
</dbReference>
<dbReference type="AlphaFoldDB" id="A0A5M9I555"/>
<evidence type="ECO:0000313" key="7">
    <source>
        <dbReference type="Proteomes" id="UP000322025"/>
    </source>
</evidence>
<keyword evidence="1" id="KW-0805">Transcription regulation</keyword>
<comment type="caution">
    <text evidence="6">The sequence shown here is derived from an EMBL/GenBank/DDBJ whole genome shotgun (WGS) entry which is preliminary data.</text>
</comment>
<evidence type="ECO:0000256" key="2">
    <source>
        <dbReference type="ARBA" id="ARBA00023125"/>
    </source>
</evidence>
<keyword evidence="7" id="KW-1185">Reference proteome</keyword>
<dbReference type="InterPro" id="IPR018490">
    <property type="entry name" value="cNMP-bd_dom_sf"/>
</dbReference>
<keyword evidence="2" id="KW-0238">DNA-binding</keyword>
<dbReference type="GO" id="GO:0003677">
    <property type="term" value="F:DNA binding"/>
    <property type="evidence" value="ECO:0007669"/>
    <property type="project" value="UniProtKB-KW"/>
</dbReference>
<dbReference type="Gene3D" id="2.60.120.10">
    <property type="entry name" value="Jelly Rolls"/>
    <property type="match status" value="1"/>
</dbReference>
<accession>A0A5M9I555</accession>
<protein>
    <submittedName>
        <fullName evidence="6">Crp/Fnr family transcriptional regulator</fullName>
    </submittedName>
</protein>
<dbReference type="RefSeq" id="WP_150310240.1">
    <property type="nucleotide sequence ID" value="NZ_VMSO01000002.1"/>
</dbReference>
<evidence type="ECO:0000313" key="6">
    <source>
        <dbReference type="EMBL" id="KAA8502612.1"/>
    </source>
</evidence>
<dbReference type="SMART" id="SM00100">
    <property type="entry name" value="cNMP"/>
    <property type="match status" value="1"/>
</dbReference>
<dbReference type="PROSITE" id="PS51063">
    <property type="entry name" value="HTH_CRP_2"/>
    <property type="match status" value="1"/>
</dbReference>
<evidence type="ECO:0000256" key="3">
    <source>
        <dbReference type="ARBA" id="ARBA00023163"/>
    </source>
</evidence>
<evidence type="ECO:0000256" key="1">
    <source>
        <dbReference type="ARBA" id="ARBA00023015"/>
    </source>
</evidence>
<dbReference type="Pfam" id="PF13545">
    <property type="entry name" value="HTH_Crp_2"/>
    <property type="match status" value="1"/>
</dbReference>
<evidence type="ECO:0000259" key="5">
    <source>
        <dbReference type="PROSITE" id="PS51063"/>
    </source>
</evidence>
<dbReference type="SUPFAM" id="SSF46785">
    <property type="entry name" value="Winged helix' DNA-binding domain"/>
    <property type="match status" value="1"/>
</dbReference>
<name>A0A5M9I555_9FIRM</name>
<dbReference type="Pfam" id="PF00027">
    <property type="entry name" value="cNMP_binding"/>
    <property type="match status" value="1"/>
</dbReference>
<dbReference type="CDD" id="cd00038">
    <property type="entry name" value="CAP_ED"/>
    <property type="match status" value="1"/>
</dbReference>
<dbReference type="PROSITE" id="PS50042">
    <property type="entry name" value="CNMP_BINDING_3"/>
    <property type="match status" value="1"/>
</dbReference>
<dbReference type="OrthoDB" id="9774616at2"/>
<evidence type="ECO:0000259" key="4">
    <source>
        <dbReference type="PROSITE" id="PS50042"/>
    </source>
</evidence>
<gene>
    <name evidence="6" type="ORF">FNY66_02995</name>
</gene>
<feature type="domain" description="HTH crp-type" evidence="5">
    <location>
        <begin position="154"/>
        <end position="220"/>
    </location>
</feature>
<keyword evidence="3" id="KW-0804">Transcription</keyword>